<evidence type="ECO:0000256" key="9">
    <source>
        <dbReference type="ARBA" id="ARBA00040743"/>
    </source>
</evidence>
<dbReference type="InterPro" id="IPR046357">
    <property type="entry name" value="PPIase_dom_sf"/>
</dbReference>
<keyword evidence="6 12" id="KW-0472">Membrane</keyword>
<dbReference type="EMBL" id="FONH01000007">
    <property type="protein sequence ID" value="SFF09785.1"/>
    <property type="molecule type" value="Genomic_DNA"/>
</dbReference>
<keyword evidence="11" id="KW-0697">Rotamase</keyword>
<dbReference type="GO" id="GO:0003755">
    <property type="term" value="F:peptidyl-prolyl cis-trans isomerase activity"/>
    <property type="evidence" value="ECO:0007669"/>
    <property type="project" value="UniProtKB-KW"/>
</dbReference>
<dbReference type="SUPFAM" id="SSF109998">
    <property type="entry name" value="Triger factor/SurA peptide-binding domain-like"/>
    <property type="match status" value="1"/>
</dbReference>
<keyword evidence="4 12" id="KW-0812">Transmembrane</keyword>
<dbReference type="InterPro" id="IPR000297">
    <property type="entry name" value="PPIase_PpiC"/>
</dbReference>
<dbReference type="PROSITE" id="PS50198">
    <property type="entry name" value="PPIC_PPIASE_2"/>
    <property type="match status" value="1"/>
</dbReference>
<evidence type="ECO:0000256" key="5">
    <source>
        <dbReference type="ARBA" id="ARBA00022989"/>
    </source>
</evidence>
<evidence type="ECO:0000256" key="11">
    <source>
        <dbReference type="PROSITE-ProRule" id="PRU00278"/>
    </source>
</evidence>
<evidence type="ECO:0000256" key="4">
    <source>
        <dbReference type="ARBA" id="ARBA00022692"/>
    </source>
</evidence>
<dbReference type="Pfam" id="PF13624">
    <property type="entry name" value="SurA_N_3"/>
    <property type="match status" value="1"/>
</dbReference>
<evidence type="ECO:0000256" key="6">
    <source>
        <dbReference type="ARBA" id="ARBA00023136"/>
    </source>
</evidence>
<sequence length="634" mass="69651">MLQALRTKMHGWPSIIILGICVFAISFFGIESYIVSRNDTFVAKVGKHEISQQDFQQRMNSLRQQMVQQQGEQFDGAAFERPENKLRVLNAMVDQQLLVDAAEKMGMRISDQQLRDTIVNLPGLQQNGKFDAGLYRAFLAGMGKTPGQFEAEVRNELNVSQLPDAFNASTLITDADIDRYLNLSMQRRDLRYFALPRPALTDSKVDDAQIDAYYKSHQADFMNPEQVSVKYVEVSADDLKLDVQPSEDDLKKRYEEGKQRFVMPEQRLVSHILVNVPKNATPDQQKAALAKAEQLAGQAKEDNFAKLAEQSSDDLGSKRTGGDLGWLEKGVANPAFDEALFALQKGQISKPVLSDEGYHVLFLRDVRSGQAKPFAEVRDQLVKEAMTGDRDRKYNEIAGKLTDSAYQNPGSLEPAAQALGLPIKTSEMFSRQGGAGIAANPKVAQAAFADDVLAQGNNSGLIDLGNDHAVVIHVDKHVSAAAKPLAEVRDTVRQKILDERVAAAAKAKADELLARLQKGEDMAAVAASVGAPVKTASEATRGLADVSPDLLDAAFKLPHPAQGKPQYASVPQQDGSFDLLALDKVQDADLSKLPAQQRDMLRQQMARVYGDSAMREFIDALKAKTEIKIAADRM</sequence>
<dbReference type="InterPro" id="IPR027304">
    <property type="entry name" value="Trigger_fact/SurA_dom_sf"/>
</dbReference>
<evidence type="ECO:0000313" key="15">
    <source>
        <dbReference type="Proteomes" id="UP000199477"/>
    </source>
</evidence>
<keyword evidence="5 12" id="KW-1133">Transmembrane helix</keyword>
<keyword evidence="7" id="KW-0143">Chaperone</keyword>
<dbReference type="Pfam" id="PF00639">
    <property type="entry name" value="Rotamase"/>
    <property type="match status" value="1"/>
</dbReference>
<dbReference type="PROSITE" id="PS01096">
    <property type="entry name" value="PPIC_PPIASE_1"/>
    <property type="match status" value="1"/>
</dbReference>
<dbReference type="InterPro" id="IPR023058">
    <property type="entry name" value="PPIase_PpiC_CS"/>
</dbReference>
<evidence type="ECO:0000256" key="3">
    <source>
        <dbReference type="ARBA" id="ARBA00022519"/>
    </source>
</evidence>
<dbReference type="AlphaFoldDB" id="A0A1I2FWP9"/>
<evidence type="ECO:0000259" key="13">
    <source>
        <dbReference type="PROSITE" id="PS50198"/>
    </source>
</evidence>
<dbReference type="PANTHER" id="PTHR47529">
    <property type="entry name" value="PEPTIDYL-PROLYL CIS-TRANS ISOMERASE D"/>
    <property type="match status" value="1"/>
</dbReference>
<evidence type="ECO:0000256" key="12">
    <source>
        <dbReference type="SAM" id="Phobius"/>
    </source>
</evidence>
<dbReference type="Gene3D" id="1.10.4030.10">
    <property type="entry name" value="Porin chaperone SurA, peptide-binding domain"/>
    <property type="match status" value="1"/>
</dbReference>
<dbReference type="GO" id="GO:0005886">
    <property type="term" value="C:plasma membrane"/>
    <property type="evidence" value="ECO:0007669"/>
    <property type="project" value="UniProtKB-SubCell"/>
</dbReference>
<proteinExistence type="inferred from homology"/>
<name>A0A1I2FWP9_9GAMM</name>
<accession>A0A1I2FWP9</accession>
<dbReference type="Gene3D" id="3.10.50.40">
    <property type="match status" value="1"/>
</dbReference>
<dbReference type="SUPFAM" id="SSF54534">
    <property type="entry name" value="FKBP-like"/>
    <property type="match status" value="1"/>
</dbReference>
<dbReference type="Proteomes" id="UP000199477">
    <property type="component" value="Unassembled WGS sequence"/>
</dbReference>
<evidence type="ECO:0000256" key="10">
    <source>
        <dbReference type="ARBA" id="ARBA00042775"/>
    </source>
</evidence>
<keyword evidence="15" id="KW-1185">Reference proteome</keyword>
<evidence type="ECO:0000256" key="8">
    <source>
        <dbReference type="ARBA" id="ARBA00038408"/>
    </source>
</evidence>
<keyword evidence="3" id="KW-0997">Cell inner membrane</keyword>
<evidence type="ECO:0000313" key="14">
    <source>
        <dbReference type="EMBL" id="SFF09785.1"/>
    </source>
</evidence>
<dbReference type="InterPro" id="IPR052029">
    <property type="entry name" value="PpiD_chaperone"/>
</dbReference>
<dbReference type="PANTHER" id="PTHR47529:SF1">
    <property type="entry name" value="PERIPLASMIC CHAPERONE PPID"/>
    <property type="match status" value="1"/>
</dbReference>
<keyword evidence="2" id="KW-1003">Cell membrane</keyword>
<dbReference type="RefSeq" id="WP_026633262.1">
    <property type="nucleotide sequence ID" value="NZ_FONH01000007.1"/>
</dbReference>
<keyword evidence="11 14" id="KW-0413">Isomerase</keyword>
<evidence type="ECO:0000256" key="7">
    <source>
        <dbReference type="ARBA" id="ARBA00023186"/>
    </source>
</evidence>
<comment type="similarity">
    <text evidence="8">Belongs to the PpiD chaperone family.</text>
</comment>
<evidence type="ECO:0000256" key="2">
    <source>
        <dbReference type="ARBA" id="ARBA00022475"/>
    </source>
</evidence>
<evidence type="ECO:0000256" key="1">
    <source>
        <dbReference type="ARBA" id="ARBA00004382"/>
    </source>
</evidence>
<protein>
    <recommendedName>
        <fullName evidence="9">Periplasmic chaperone PpiD</fullName>
    </recommendedName>
    <alternativeName>
        <fullName evidence="10">Periplasmic folding chaperone</fullName>
    </alternativeName>
</protein>
<organism evidence="14 15">
    <name type="scientific">Dyella marensis</name>
    <dbReference type="NCBI Taxonomy" id="500610"/>
    <lineage>
        <taxon>Bacteria</taxon>
        <taxon>Pseudomonadati</taxon>
        <taxon>Pseudomonadota</taxon>
        <taxon>Gammaproteobacteria</taxon>
        <taxon>Lysobacterales</taxon>
        <taxon>Rhodanobacteraceae</taxon>
        <taxon>Dyella</taxon>
    </lineage>
</organism>
<gene>
    <name evidence="14" type="ORF">SAMN02799615_02430</name>
</gene>
<feature type="domain" description="PpiC" evidence="13">
    <location>
        <begin position="264"/>
        <end position="365"/>
    </location>
</feature>
<feature type="transmembrane region" description="Helical" evidence="12">
    <location>
        <begin position="12"/>
        <end position="30"/>
    </location>
</feature>
<comment type="subcellular location">
    <subcellularLocation>
        <location evidence="1">Cell inner membrane</location>
        <topology evidence="1">Single-pass type II membrane protein</topology>
        <orientation evidence="1">Periplasmic side</orientation>
    </subcellularLocation>
</comment>
<dbReference type="STRING" id="500610.SAMN02799615_02430"/>
<reference evidence="15" key="1">
    <citation type="submission" date="2016-10" db="EMBL/GenBank/DDBJ databases">
        <authorList>
            <person name="Varghese N."/>
            <person name="Submissions S."/>
        </authorList>
    </citation>
    <scope>NUCLEOTIDE SEQUENCE [LARGE SCALE GENOMIC DNA]</scope>
    <source>
        <strain evidence="15">UNC178MFTsu3.1</strain>
    </source>
</reference>